<evidence type="ECO:0000313" key="4">
    <source>
        <dbReference type="EMBL" id="GJN36424.1"/>
    </source>
</evidence>
<keyword evidence="3" id="KW-0472">Membrane</keyword>
<dbReference type="AlphaFoldDB" id="A0AAV5FNK2"/>
<feature type="transmembrane region" description="Helical" evidence="3">
    <location>
        <begin position="20"/>
        <end position="45"/>
    </location>
</feature>
<dbReference type="PANTHER" id="PTHR24286:SF189">
    <property type="entry name" value="CYTOCHROME P450, FAMILY 722, SUBFAMILY A, POLYPEPTIDE 1"/>
    <property type="match status" value="1"/>
</dbReference>
<keyword evidence="2" id="KW-0408">Iron</keyword>
<dbReference type="Proteomes" id="UP001054889">
    <property type="component" value="Unassembled WGS sequence"/>
</dbReference>
<dbReference type="GO" id="GO:0010268">
    <property type="term" value="P:brassinosteroid homeostasis"/>
    <property type="evidence" value="ECO:0007669"/>
    <property type="project" value="TreeGrafter"/>
</dbReference>
<dbReference type="GO" id="GO:0016125">
    <property type="term" value="P:sterol metabolic process"/>
    <property type="evidence" value="ECO:0007669"/>
    <property type="project" value="TreeGrafter"/>
</dbReference>
<dbReference type="SUPFAM" id="SSF48264">
    <property type="entry name" value="Cytochrome P450"/>
    <property type="match status" value="1"/>
</dbReference>
<dbReference type="GO" id="GO:0016705">
    <property type="term" value="F:oxidoreductase activity, acting on paired donors, with incorporation or reduction of molecular oxygen"/>
    <property type="evidence" value="ECO:0007669"/>
    <property type="project" value="InterPro"/>
</dbReference>
<dbReference type="InterPro" id="IPR001128">
    <property type="entry name" value="Cyt_P450"/>
</dbReference>
<dbReference type="Gene3D" id="1.10.630.10">
    <property type="entry name" value="Cytochrome P450"/>
    <property type="match status" value="1"/>
</dbReference>
<comment type="caution">
    <text evidence="4">The sequence shown here is derived from an EMBL/GenBank/DDBJ whole genome shotgun (WGS) entry which is preliminary data.</text>
</comment>
<dbReference type="InterPro" id="IPR036396">
    <property type="entry name" value="Cyt_P450_sf"/>
</dbReference>
<reference evidence="4" key="2">
    <citation type="submission" date="2021-12" db="EMBL/GenBank/DDBJ databases">
        <title>Resequencing data analysis of finger millet.</title>
        <authorList>
            <person name="Hatakeyama M."/>
            <person name="Aluri S."/>
            <person name="Balachadran M.T."/>
            <person name="Sivarajan S.R."/>
            <person name="Poveda L."/>
            <person name="Shimizu-Inatsugi R."/>
            <person name="Schlapbach R."/>
            <person name="Sreeman S.M."/>
            <person name="Shimizu K.K."/>
        </authorList>
    </citation>
    <scope>NUCLEOTIDE SEQUENCE</scope>
</reference>
<dbReference type="PANTHER" id="PTHR24286">
    <property type="entry name" value="CYTOCHROME P450 26"/>
    <property type="match status" value="1"/>
</dbReference>
<keyword evidence="3" id="KW-0812">Transmembrane</keyword>
<sequence>MDDEATAAVAPSHGSGSVSAALVICLFATASCLCLCCWFVLINIINNKKKKKKKKKHPVPPGRGSSLWWSLLETMAFVLDNSSGRGFYHFVEARHRRYDGSPCFRTSLFGRTHVFVSSSDAATSILAADDSSSSSSSSSAAAVFSKRYVRTVAELLGEHSLLCASHHRHRSLRRAIAPLFFKHHQFTTSLASTFDELTIQEISNNWSSTSTSSSSSLVVLDAALCITFQAICSILVATLLHDKERLRQMQSDVLTVTQAMLAFPLRMPGTRFHAGLQVRSCSSSFALSLQIPTIVINNTNE</sequence>
<evidence type="ECO:0000256" key="3">
    <source>
        <dbReference type="SAM" id="Phobius"/>
    </source>
</evidence>
<dbReference type="GO" id="GO:0004497">
    <property type="term" value="F:monooxygenase activity"/>
    <property type="evidence" value="ECO:0007669"/>
    <property type="project" value="InterPro"/>
</dbReference>
<proteinExistence type="predicted"/>
<reference evidence="4" key="1">
    <citation type="journal article" date="2018" name="DNA Res.">
        <title>Multiple hybrid de novo genome assembly of finger millet, an orphan allotetraploid crop.</title>
        <authorList>
            <person name="Hatakeyama M."/>
            <person name="Aluri S."/>
            <person name="Balachadran M.T."/>
            <person name="Sivarajan S.R."/>
            <person name="Patrignani A."/>
            <person name="Gruter S."/>
            <person name="Poveda L."/>
            <person name="Shimizu-Inatsugi R."/>
            <person name="Baeten J."/>
            <person name="Francoijs K.J."/>
            <person name="Nataraja K.N."/>
            <person name="Reddy Y.A.N."/>
            <person name="Phadnis S."/>
            <person name="Ravikumar R.L."/>
            <person name="Schlapbach R."/>
            <person name="Sreeman S.M."/>
            <person name="Shimizu K.K."/>
        </authorList>
    </citation>
    <scope>NUCLEOTIDE SEQUENCE</scope>
</reference>
<evidence type="ECO:0000256" key="1">
    <source>
        <dbReference type="ARBA" id="ARBA00022723"/>
    </source>
</evidence>
<keyword evidence="3" id="KW-1133">Transmembrane helix</keyword>
<dbReference type="Pfam" id="PF00067">
    <property type="entry name" value="p450"/>
    <property type="match status" value="1"/>
</dbReference>
<evidence type="ECO:0000256" key="2">
    <source>
        <dbReference type="ARBA" id="ARBA00023004"/>
    </source>
</evidence>
<evidence type="ECO:0000313" key="5">
    <source>
        <dbReference type="Proteomes" id="UP001054889"/>
    </source>
</evidence>
<protein>
    <submittedName>
        <fullName evidence="4">Uncharacterized protein</fullName>
    </submittedName>
</protein>
<name>A0AAV5FNK2_ELECO</name>
<dbReference type="GO" id="GO:0020037">
    <property type="term" value="F:heme binding"/>
    <property type="evidence" value="ECO:0007669"/>
    <property type="project" value="InterPro"/>
</dbReference>
<feature type="transmembrane region" description="Helical" evidence="3">
    <location>
        <begin position="217"/>
        <end position="240"/>
    </location>
</feature>
<keyword evidence="5" id="KW-1185">Reference proteome</keyword>
<dbReference type="GO" id="GO:0005506">
    <property type="term" value="F:iron ion binding"/>
    <property type="evidence" value="ECO:0007669"/>
    <property type="project" value="InterPro"/>
</dbReference>
<gene>
    <name evidence="4" type="primary">gb25283</name>
    <name evidence="4" type="ORF">PR202_gb25283</name>
</gene>
<dbReference type="GO" id="GO:0016132">
    <property type="term" value="P:brassinosteroid biosynthetic process"/>
    <property type="evidence" value="ECO:0007669"/>
    <property type="project" value="TreeGrafter"/>
</dbReference>
<organism evidence="4 5">
    <name type="scientific">Eleusine coracana subsp. coracana</name>
    <dbReference type="NCBI Taxonomy" id="191504"/>
    <lineage>
        <taxon>Eukaryota</taxon>
        <taxon>Viridiplantae</taxon>
        <taxon>Streptophyta</taxon>
        <taxon>Embryophyta</taxon>
        <taxon>Tracheophyta</taxon>
        <taxon>Spermatophyta</taxon>
        <taxon>Magnoliopsida</taxon>
        <taxon>Liliopsida</taxon>
        <taxon>Poales</taxon>
        <taxon>Poaceae</taxon>
        <taxon>PACMAD clade</taxon>
        <taxon>Chloridoideae</taxon>
        <taxon>Cynodonteae</taxon>
        <taxon>Eleusininae</taxon>
        <taxon>Eleusine</taxon>
    </lineage>
</organism>
<accession>A0AAV5FNK2</accession>
<dbReference type="EMBL" id="BQKI01000088">
    <property type="protein sequence ID" value="GJN36424.1"/>
    <property type="molecule type" value="Genomic_DNA"/>
</dbReference>
<keyword evidence="1" id="KW-0479">Metal-binding</keyword>